<dbReference type="EMBL" id="CP015118">
    <property type="protein sequence ID" value="ARN22260.1"/>
    <property type="molecule type" value="Genomic_DNA"/>
</dbReference>
<dbReference type="PANTHER" id="PTHR33337">
    <property type="entry name" value="GFA DOMAIN-CONTAINING PROTEIN"/>
    <property type="match status" value="1"/>
</dbReference>
<dbReference type="Proteomes" id="UP000193427">
    <property type="component" value="Chromosome"/>
</dbReference>
<gene>
    <name evidence="5" type="ORF">A4W93_21460</name>
</gene>
<dbReference type="Pfam" id="PF04828">
    <property type="entry name" value="GFA"/>
    <property type="match status" value="1"/>
</dbReference>
<dbReference type="PANTHER" id="PTHR33337:SF40">
    <property type="entry name" value="CENP-V_GFA DOMAIN-CONTAINING PROTEIN-RELATED"/>
    <property type="match status" value="1"/>
</dbReference>
<dbReference type="RefSeq" id="WP_085752558.1">
    <property type="nucleotide sequence ID" value="NZ_BSPR01000006.1"/>
</dbReference>
<dbReference type="GO" id="GO:0046872">
    <property type="term" value="F:metal ion binding"/>
    <property type="evidence" value="ECO:0007669"/>
    <property type="project" value="UniProtKB-KW"/>
</dbReference>
<dbReference type="InterPro" id="IPR011057">
    <property type="entry name" value="Mss4-like_sf"/>
</dbReference>
<dbReference type="GO" id="GO:0016846">
    <property type="term" value="F:carbon-sulfur lyase activity"/>
    <property type="evidence" value="ECO:0007669"/>
    <property type="project" value="InterPro"/>
</dbReference>
<dbReference type="AlphaFoldDB" id="A0A1W6LDC9"/>
<name>A0A1W6LDC9_9BURK</name>
<evidence type="ECO:0000256" key="4">
    <source>
        <dbReference type="ARBA" id="ARBA00023239"/>
    </source>
</evidence>
<dbReference type="KEGG" id="rgu:A4W93_21460"/>
<dbReference type="InterPro" id="IPR006913">
    <property type="entry name" value="CENP-V/GFA"/>
</dbReference>
<dbReference type="Gene3D" id="3.90.1590.10">
    <property type="entry name" value="glutathione-dependent formaldehyde- activating enzyme (gfa)"/>
    <property type="match status" value="1"/>
</dbReference>
<keyword evidence="3" id="KW-0862">Zinc</keyword>
<keyword evidence="4" id="KW-0456">Lyase</keyword>
<evidence type="ECO:0000313" key="5">
    <source>
        <dbReference type="EMBL" id="ARN22260.1"/>
    </source>
</evidence>
<protein>
    <submittedName>
        <fullName evidence="5">Aldehyde-activating protein</fullName>
    </submittedName>
</protein>
<proteinExistence type="inferred from homology"/>
<keyword evidence="2" id="KW-0479">Metal-binding</keyword>
<evidence type="ECO:0000313" key="6">
    <source>
        <dbReference type="Proteomes" id="UP000193427"/>
    </source>
</evidence>
<evidence type="ECO:0000256" key="3">
    <source>
        <dbReference type="ARBA" id="ARBA00022833"/>
    </source>
</evidence>
<comment type="similarity">
    <text evidence="1">Belongs to the Gfa family.</text>
</comment>
<organism evidence="5 6">
    <name type="scientific">Piscinibacter gummiphilus</name>
    <dbReference type="NCBI Taxonomy" id="946333"/>
    <lineage>
        <taxon>Bacteria</taxon>
        <taxon>Pseudomonadati</taxon>
        <taxon>Pseudomonadota</taxon>
        <taxon>Betaproteobacteria</taxon>
        <taxon>Burkholderiales</taxon>
        <taxon>Sphaerotilaceae</taxon>
        <taxon>Piscinibacter</taxon>
    </lineage>
</organism>
<sequence>MQIHGGCHCGAIRYEAEVDPARTTLCHCTDCQKLTGTAYRVSVPAREGSFRLVSGTPSVYIKVADSGSRRALAFCATCGSPLYAHDADHPKVYGLRVGCIDEREALVPTAQKWCRSALKWTGDLTGLPGREGE</sequence>
<evidence type="ECO:0000256" key="2">
    <source>
        <dbReference type="ARBA" id="ARBA00022723"/>
    </source>
</evidence>
<accession>A0A1W6LDC9</accession>
<dbReference type="SUPFAM" id="SSF51316">
    <property type="entry name" value="Mss4-like"/>
    <property type="match status" value="1"/>
</dbReference>
<dbReference type="PROSITE" id="PS51891">
    <property type="entry name" value="CENP_V_GFA"/>
    <property type="match status" value="1"/>
</dbReference>
<dbReference type="STRING" id="946333.A4W93_21460"/>
<dbReference type="OrthoDB" id="327703at2"/>
<keyword evidence="6" id="KW-1185">Reference proteome</keyword>
<reference evidence="5 6" key="1">
    <citation type="submission" date="2016-04" db="EMBL/GenBank/DDBJ databases">
        <title>Complete genome sequence of natural rubber-degrading, novel Gram-negative bacterium, Rhizobacter gummiphilus strain NS21.</title>
        <authorList>
            <person name="Tabata M."/>
            <person name="Kasai D."/>
            <person name="Fukuda M."/>
        </authorList>
    </citation>
    <scope>NUCLEOTIDE SEQUENCE [LARGE SCALE GENOMIC DNA]</scope>
    <source>
        <strain evidence="5 6">NS21</strain>
    </source>
</reference>
<evidence type="ECO:0000256" key="1">
    <source>
        <dbReference type="ARBA" id="ARBA00005495"/>
    </source>
</evidence>